<dbReference type="Gene3D" id="3.40.50.300">
    <property type="entry name" value="P-loop containing nucleotide triphosphate hydrolases"/>
    <property type="match status" value="1"/>
</dbReference>
<dbReference type="InterPro" id="IPR008949">
    <property type="entry name" value="Isoprenoid_synthase_dom_sf"/>
</dbReference>
<dbReference type="OrthoDB" id="408152at2759"/>
<dbReference type="Pfam" id="PF17784">
    <property type="entry name" value="Sulfotransfer_4"/>
    <property type="match status" value="1"/>
</dbReference>
<dbReference type="VEuPathDB" id="FungiDB:ATEG_02128"/>
<dbReference type="Gene3D" id="1.10.600.10">
    <property type="entry name" value="Farnesyl Diphosphate Synthase"/>
    <property type="match status" value="1"/>
</dbReference>
<proteinExistence type="predicted"/>
<gene>
    <name evidence="1" type="ORF">ATEIFO6365_0002022800</name>
</gene>
<dbReference type="PANTHER" id="PTHR36978">
    <property type="entry name" value="P-LOOP CONTAINING NUCLEOTIDE TRIPHOSPHATE HYDROLASE"/>
    <property type="match status" value="1"/>
</dbReference>
<dbReference type="InterPro" id="IPR040632">
    <property type="entry name" value="Sulfotransfer_4"/>
</dbReference>
<comment type="caution">
    <text evidence="1">The sequence shown here is derived from an EMBL/GenBank/DDBJ whole genome shotgun (WGS) entry which is preliminary data.</text>
</comment>
<sequence length="468" mass="52777">MAPLKIIGAGYPRTGTLSLCEALEILGYHCHHMDKIFLDETQDPSIFTRAYTTKSAPDWDEVYRNYDAAVDCPSMAFWEDLFRKYPDAKVILTTRDADAWYDSVGTTIYQRSLKEGVSWPLRLLKAREMSRAIVKDGVLKDYADKEAMLRQFREHIRRVQEIVPPGQLLVFDSRQGWEPLCRFLGVAVPKGRPYPHTNRAGEFADRIWCRFIDQVVDTAISFAVHVAPMGSVTRMKILAKAYVLIFIHDDAVDTGNHDAAIPRAEHPSPTSYRGYHMLADEILSEDPVFGQRVLDGMISWGGLDVKTYPDTFSSLTDYMVYRVEDVGADPIFRTAEFACELQLPQREVDALNGLRSLCARHILLTNGVYSYEKEAAAEKDGVKLFNAVRVVQDLMGVSALSAKGILRNIIWDVERRMNEEYEHLVAEKSSGPQLVRARALIACVTGNMYFSATCARYARVVDGARLAA</sequence>
<dbReference type="Pfam" id="PF19086">
    <property type="entry name" value="Terpene_syn_C_2"/>
    <property type="match status" value="1"/>
</dbReference>
<evidence type="ECO:0000313" key="1">
    <source>
        <dbReference type="EMBL" id="GFF13118.1"/>
    </source>
</evidence>
<name>A0A5M3YTW3_ASPTE</name>
<accession>A0A5M3YTW3</accession>
<evidence type="ECO:0000313" key="2">
    <source>
        <dbReference type="Proteomes" id="UP000452235"/>
    </source>
</evidence>
<dbReference type="InterPro" id="IPR027417">
    <property type="entry name" value="P-loop_NTPase"/>
</dbReference>
<protein>
    <submittedName>
        <fullName evidence="1">Uncharacterized protein</fullName>
    </submittedName>
</protein>
<dbReference type="EMBL" id="BLJY01000002">
    <property type="protein sequence ID" value="GFF13118.1"/>
    <property type="molecule type" value="Genomic_DNA"/>
</dbReference>
<dbReference type="PANTHER" id="PTHR36978:SF4">
    <property type="entry name" value="P-LOOP CONTAINING NUCLEOSIDE TRIPHOSPHATE HYDROLASE PROTEIN"/>
    <property type="match status" value="1"/>
</dbReference>
<organism evidence="1 2">
    <name type="scientific">Aspergillus terreus</name>
    <dbReference type="NCBI Taxonomy" id="33178"/>
    <lineage>
        <taxon>Eukaryota</taxon>
        <taxon>Fungi</taxon>
        <taxon>Dikarya</taxon>
        <taxon>Ascomycota</taxon>
        <taxon>Pezizomycotina</taxon>
        <taxon>Eurotiomycetes</taxon>
        <taxon>Eurotiomycetidae</taxon>
        <taxon>Eurotiales</taxon>
        <taxon>Aspergillaceae</taxon>
        <taxon>Aspergillus</taxon>
        <taxon>Aspergillus subgen. Circumdati</taxon>
    </lineage>
</organism>
<reference evidence="1 2" key="1">
    <citation type="submission" date="2020-01" db="EMBL/GenBank/DDBJ databases">
        <title>Aspergillus terreus IFO 6365 whole genome shotgun sequence.</title>
        <authorList>
            <person name="Kanamasa S."/>
            <person name="Takahashi H."/>
        </authorList>
    </citation>
    <scope>NUCLEOTIDE SEQUENCE [LARGE SCALE GENOMIC DNA]</scope>
    <source>
        <strain evidence="1 2">IFO 6365</strain>
    </source>
</reference>
<dbReference type="SUPFAM" id="SSF52540">
    <property type="entry name" value="P-loop containing nucleoside triphosphate hydrolases"/>
    <property type="match status" value="1"/>
</dbReference>
<dbReference type="SUPFAM" id="SSF48576">
    <property type="entry name" value="Terpenoid synthases"/>
    <property type="match status" value="1"/>
</dbReference>
<dbReference type="Proteomes" id="UP000452235">
    <property type="component" value="Unassembled WGS sequence"/>
</dbReference>
<dbReference type="VEuPathDB" id="FungiDB:ATEG_02129"/>
<keyword evidence="2" id="KW-1185">Reference proteome</keyword>
<dbReference type="AlphaFoldDB" id="A0A5M3YTW3"/>